<dbReference type="EMBL" id="BPLQ01007553">
    <property type="protein sequence ID" value="GIY30820.1"/>
    <property type="molecule type" value="Genomic_DNA"/>
</dbReference>
<evidence type="ECO:0000313" key="3">
    <source>
        <dbReference type="Proteomes" id="UP001054837"/>
    </source>
</evidence>
<organism evidence="1 3">
    <name type="scientific">Caerostris darwini</name>
    <dbReference type="NCBI Taxonomy" id="1538125"/>
    <lineage>
        <taxon>Eukaryota</taxon>
        <taxon>Metazoa</taxon>
        <taxon>Ecdysozoa</taxon>
        <taxon>Arthropoda</taxon>
        <taxon>Chelicerata</taxon>
        <taxon>Arachnida</taxon>
        <taxon>Araneae</taxon>
        <taxon>Araneomorphae</taxon>
        <taxon>Entelegynae</taxon>
        <taxon>Araneoidea</taxon>
        <taxon>Araneidae</taxon>
        <taxon>Caerostris</taxon>
    </lineage>
</organism>
<dbReference type="Proteomes" id="UP001054837">
    <property type="component" value="Unassembled WGS sequence"/>
</dbReference>
<dbReference type="EMBL" id="BPLQ01007553">
    <property type="protein sequence ID" value="GIY30824.1"/>
    <property type="molecule type" value="Genomic_DNA"/>
</dbReference>
<reference evidence="1 3" key="1">
    <citation type="submission" date="2021-06" db="EMBL/GenBank/DDBJ databases">
        <title>Caerostris darwini draft genome.</title>
        <authorList>
            <person name="Kono N."/>
            <person name="Arakawa K."/>
        </authorList>
    </citation>
    <scope>NUCLEOTIDE SEQUENCE [LARGE SCALE GENOMIC DNA]</scope>
</reference>
<evidence type="ECO:0000313" key="1">
    <source>
        <dbReference type="EMBL" id="GIY30820.1"/>
    </source>
</evidence>
<proteinExistence type="predicted"/>
<comment type="caution">
    <text evidence="1">The sequence shown here is derived from an EMBL/GenBank/DDBJ whole genome shotgun (WGS) entry which is preliminary data.</text>
</comment>
<evidence type="ECO:0000313" key="2">
    <source>
        <dbReference type="EMBL" id="GIY30824.1"/>
    </source>
</evidence>
<sequence length="91" mass="10419">MSLNFNDVLLIDRGLCDSGPLACLWAGSTRVRFQPQRHKNNFYTLPKMNKKSFSALLMLKELRVRNPRRGSGALLLRPKKEAEDSFPPRGF</sequence>
<gene>
    <name evidence="1" type="ORF">CDAR_4001</name>
    <name evidence="2" type="ORF">CDAR_4021</name>
</gene>
<protein>
    <submittedName>
        <fullName evidence="1">Uncharacterized protein</fullName>
    </submittedName>
</protein>
<keyword evidence="3" id="KW-1185">Reference proteome</keyword>
<accession>A0AAV4SB06</accession>
<name>A0AAV4SB06_9ARAC</name>
<dbReference type="AlphaFoldDB" id="A0AAV4SB06"/>